<sequence length="80" mass="9629">MEQHRYFQFPYEGLQWEPLLYRQFRTAHNLSPASVDTFEAAVKRERPSAGYGWEQCEFSPMSCLLRRRRRVIDSQQSRMA</sequence>
<reference evidence="2" key="1">
    <citation type="submission" date="2017-02" db="UniProtKB">
        <authorList>
            <consortium name="WormBaseParasite"/>
        </authorList>
    </citation>
    <scope>IDENTIFICATION</scope>
</reference>
<dbReference type="Proteomes" id="UP000036681">
    <property type="component" value="Unplaced"/>
</dbReference>
<name>A0A0M3I4C8_ASCLU</name>
<proteinExistence type="predicted"/>
<organism evidence="1 2">
    <name type="scientific">Ascaris lumbricoides</name>
    <name type="common">Giant roundworm</name>
    <dbReference type="NCBI Taxonomy" id="6252"/>
    <lineage>
        <taxon>Eukaryota</taxon>
        <taxon>Metazoa</taxon>
        <taxon>Ecdysozoa</taxon>
        <taxon>Nematoda</taxon>
        <taxon>Chromadorea</taxon>
        <taxon>Rhabditida</taxon>
        <taxon>Spirurina</taxon>
        <taxon>Ascaridomorpha</taxon>
        <taxon>Ascaridoidea</taxon>
        <taxon>Ascarididae</taxon>
        <taxon>Ascaris</taxon>
    </lineage>
</organism>
<dbReference type="AlphaFoldDB" id="A0A0M3I4C8"/>
<keyword evidence="1" id="KW-1185">Reference proteome</keyword>
<evidence type="ECO:0000313" key="2">
    <source>
        <dbReference type="WBParaSite" id="ALUE_0001161501-mRNA-1"/>
    </source>
</evidence>
<protein>
    <submittedName>
        <fullName evidence="2">Transposase</fullName>
    </submittedName>
</protein>
<accession>A0A0M3I4C8</accession>
<dbReference type="WBParaSite" id="ALUE_0001161501-mRNA-1">
    <property type="protein sequence ID" value="ALUE_0001161501-mRNA-1"/>
    <property type="gene ID" value="ALUE_0001161501"/>
</dbReference>
<evidence type="ECO:0000313" key="1">
    <source>
        <dbReference type="Proteomes" id="UP000036681"/>
    </source>
</evidence>